<evidence type="ECO:0000256" key="1">
    <source>
        <dbReference type="SAM" id="Phobius"/>
    </source>
</evidence>
<protein>
    <submittedName>
        <fullName evidence="2">Uncharacterized protein</fullName>
    </submittedName>
</protein>
<reference evidence="2 3" key="1">
    <citation type="submission" date="2018-09" db="EMBL/GenBank/DDBJ databases">
        <title>Characterization and complete genomic analysis of VspSw_1.</title>
        <authorList>
            <person name="Chen L."/>
        </authorList>
    </citation>
    <scope>NUCLEOTIDE SEQUENCE [LARGE SCALE GENOMIC DNA]</scope>
</reference>
<keyword evidence="1" id="KW-0812">Transmembrane</keyword>
<evidence type="ECO:0000313" key="2">
    <source>
        <dbReference type="EMBL" id="QAY02100.1"/>
    </source>
</evidence>
<dbReference type="EMBL" id="MH925094">
    <property type="protein sequence ID" value="QAY02100.1"/>
    <property type="molecule type" value="Genomic_DNA"/>
</dbReference>
<evidence type="ECO:0000313" key="3">
    <source>
        <dbReference type="Proteomes" id="UP000290327"/>
    </source>
</evidence>
<feature type="transmembrane region" description="Helical" evidence="1">
    <location>
        <begin position="21"/>
        <end position="42"/>
    </location>
</feature>
<dbReference type="Proteomes" id="UP000290327">
    <property type="component" value="Segment"/>
</dbReference>
<organism evidence="2 3">
    <name type="scientific">Vibrio phage VspSw_1</name>
    <dbReference type="NCBI Taxonomy" id="2484249"/>
    <lineage>
        <taxon>Viruses</taxon>
        <taxon>Duplodnaviria</taxon>
        <taxon>Heunggongvirae</taxon>
        <taxon>Uroviricota</taxon>
        <taxon>Caudoviricetes</taxon>
        <taxon>Demerecviridae</taxon>
        <taxon>Pogseptimavirus</taxon>
        <taxon>Pogseptimavirus VspSw1</taxon>
    </lineage>
</organism>
<keyword evidence="1" id="KW-1133">Transmembrane helix</keyword>
<gene>
    <name evidence="2" type="ORF">VspSw1_26</name>
</gene>
<keyword evidence="3" id="KW-1185">Reference proteome</keyword>
<sequence>MGKERPKKKKKYKRFQPQGCRVFPLSIALLGADIILQFPIVYRIQKNEDLSALLLKRKRLITELRKENLQLPK</sequence>
<name>A0A411BKD5_9CAUD</name>
<keyword evidence="1" id="KW-0472">Membrane</keyword>
<proteinExistence type="predicted"/>
<accession>A0A411BKD5</accession>